<organism evidence="2 3">
    <name type="scientific">Sessilibacter corallicola</name>
    <dbReference type="NCBI Taxonomy" id="2904075"/>
    <lineage>
        <taxon>Bacteria</taxon>
        <taxon>Pseudomonadati</taxon>
        <taxon>Pseudomonadota</taxon>
        <taxon>Gammaproteobacteria</taxon>
        <taxon>Cellvibrionales</taxon>
        <taxon>Cellvibrionaceae</taxon>
        <taxon>Sessilibacter</taxon>
    </lineage>
</organism>
<gene>
    <name evidence="2" type="ORF">NBRC116591_07000</name>
</gene>
<sequence length="293" mass="33321">MIEKTLNNRAVTFISNTFSVTQSYWIAGLSLLLLMSLTETPAFLFKDLNNDALFQENRLYLEKTEERLLINLSELSVAKGTLDAITSTDFGFEFIVNVKVQVGSEINALKEVITDATSGTEYLMLAIATVGLVHIMTHSASLVFLNALLIIGIIHNLLLLTAVERLKTLSKTSLKIVFFLFVSTQIVIPYSLHLSSYCSYQLYTHHSKEQWTNLRYLHSEITPDSTAKTSEAHAKSLLKKFELLSVQREKLVSSFHSNWYKYFVAELFIVLIMPILFLIISLWIHLAFIRLFA</sequence>
<comment type="caution">
    <text evidence="2">The sequence shown here is derived from an EMBL/GenBank/DDBJ whole genome shotgun (WGS) entry which is preliminary data.</text>
</comment>
<keyword evidence="1" id="KW-1133">Transmembrane helix</keyword>
<feature type="transmembrane region" description="Helical" evidence="1">
    <location>
        <begin position="143"/>
        <end position="162"/>
    </location>
</feature>
<evidence type="ECO:0000256" key="1">
    <source>
        <dbReference type="SAM" id="Phobius"/>
    </source>
</evidence>
<feature type="transmembrane region" description="Helical" evidence="1">
    <location>
        <begin position="267"/>
        <end position="289"/>
    </location>
</feature>
<keyword evidence="3" id="KW-1185">Reference proteome</keyword>
<feature type="transmembrane region" description="Helical" evidence="1">
    <location>
        <begin position="24"/>
        <end position="45"/>
    </location>
</feature>
<feature type="transmembrane region" description="Helical" evidence="1">
    <location>
        <begin position="174"/>
        <end position="192"/>
    </location>
</feature>
<dbReference type="EMBL" id="BAABWN010000002">
    <property type="protein sequence ID" value="GAA6166890.1"/>
    <property type="molecule type" value="Genomic_DNA"/>
</dbReference>
<keyword evidence="1" id="KW-0472">Membrane</keyword>
<keyword evidence="1" id="KW-0812">Transmembrane</keyword>
<name>A0ABQ0A5P3_9GAMM</name>
<protein>
    <submittedName>
        <fullName evidence="2">Uncharacterized protein</fullName>
    </submittedName>
</protein>
<evidence type="ECO:0000313" key="2">
    <source>
        <dbReference type="EMBL" id="GAA6166890.1"/>
    </source>
</evidence>
<dbReference type="RefSeq" id="WP_353301701.1">
    <property type="nucleotide sequence ID" value="NZ_BAABWN010000002.1"/>
</dbReference>
<dbReference type="Proteomes" id="UP001465153">
    <property type="component" value="Unassembled WGS sequence"/>
</dbReference>
<reference evidence="2 3" key="1">
    <citation type="submission" date="2024-04" db="EMBL/GenBank/DDBJ databases">
        <title>Draft genome sequence of Sessilibacter corallicola NBRC 116591.</title>
        <authorList>
            <person name="Miyakawa T."/>
            <person name="Kusuya Y."/>
            <person name="Miura T."/>
        </authorList>
    </citation>
    <scope>NUCLEOTIDE SEQUENCE [LARGE SCALE GENOMIC DNA]</scope>
    <source>
        <strain evidence="2 3">KU-00831-HH</strain>
    </source>
</reference>
<proteinExistence type="predicted"/>
<evidence type="ECO:0000313" key="3">
    <source>
        <dbReference type="Proteomes" id="UP001465153"/>
    </source>
</evidence>
<accession>A0ABQ0A5P3</accession>